<sequence>MATALSHEEMCWNLFKQAEGMLRSIDGEQAGLDVLYYLEVQELKAALRITVNTTLVMADPGPDWWQKSEWAGEARFILREMCTSPPADNEEEALRRSLEEKITAAEKLVRNLMGLEDEDDSDDDEDSYDEEDYDEDMEDEEDEEGDEDKKDGGDEKLVGKASS</sequence>
<feature type="compositionally biased region" description="Basic and acidic residues" evidence="1">
    <location>
        <begin position="147"/>
        <end position="163"/>
    </location>
</feature>
<dbReference type="EMBL" id="JAPDRK010000002">
    <property type="protein sequence ID" value="KAJ9615353.1"/>
    <property type="molecule type" value="Genomic_DNA"/>
</dbReference>
<accession>A0AA39CN12</accession>
<reference evidence="2" key="1">
    <citation type="submission" date="2022-10" db="EMBL/GenBank/DDBJ databases">
        <title>Culturing micro-colonial fungi from biological soil crusts in the Mojave desert and describing Neophaeococcomyces mojavensis, and introducing the new genera and species Taxawa tesnikishii.</title>
        <authorList>
            <person name="Kurbessoian T."/>
            <person name="Stajich J.E."/>
        </authorList>
    </citation>
    <scope>NUCLEOTIDE SEQUENCE</scope>
    <source>
        <strain evidence="2">TK_41</strain>
    </source>
</reference>
<feature type="region of interest" description="Disordered" evidence="1">
    <location>
        <begin position="109"/>
        <end position="163"/>
    </location>
</feature>
<evidence type="ECO:0000256" key="1">
    <source>
        <dbReference type="SAM" id="MobiDB-lite"/>
    </source>
</evidence>
<keyword evidence="3" id="KW-1185">Reference proteome</keyword>
<evidence type="ECO:0000313" key="2">
    <source>
        <dbReference type="EMBL" id="KAJ9615353.1"/>
    </source>
</evidence>
<protein>
    <submittedName>
        <fullName evidence="2">Uncharacterized protein</fullName>
    </submittedName>
</protein>
<gene>
    <name evidence="2" type="ORF">H2200_001428</name>
</gene>
<feature type="compositionally biased region" description="Acidic residues" evidence="1">
    <location>
        <begin position="115"/>
        <end position="146"/>
    </location>
</feature>
<comment type="caution">
    <text evidence="2">The sequence shown here is derived from an EMBL/GenBank/DDBJ whole genome shotgun (WGS) entry which is preliminary data.</text>
</comment>
<dbReference type="Proteomes" id="UP001172673">
    <property type="component" value="Unassembled WGS sequence"/>
</dbReference>
<evidence type="ECO:0000313" key="3">
    <source>
        <dbReference type="Proteomes" id="UP001172673"/>
    </source>
</evidence>
<organism evidence="2 3">
    <name type="scientific">Cladophialophora chaetospira</name>
    <dbReference type="NCBI Taxonomy" id="386627"/>
    <lineage>
        <taxon>Eukaryota</taxon>
        <taxon>Fungi</taxon>
        <taxon>Dikarya</taxon>
        <taxon>Ascomycota</taxon>
        <taxon>Pezizomycotina</taxon>
        <taxon>Eurotiomycetes</taxon>
        <taxon>Chaetothyriomycetidae</taxon>
        <taxon>Chaetothyriales</taxon>
        <taxon>Herpotrichiellaceae</taxon>
        <taxon>Cladophialophora</taxon>
    </lineage>
</organism>
<dbReference type="AlphaFoldDB" id="A0AA39CN12"/>
<proteinExistence type="predicted"/>
<name>A0AA39CN12_9EURO</name>